<feature type="transmembrane region" description="Helical" evidence="14">
    <location>
        <begin position="408"/>
        <end position="428"/>
    </location>
</feature>
<protein>
    <submittedName>
        <fullName evidence="15">Sodium:solute symporter family protein</fullName>
    </submittedName>
</protein>
<dbReference type="CDD" id="cd10322">
    <property type="entry name" value="SLC5sbd"/>
    <property type="match status" value="1"/>
</dbReference>
<dbReference type="Proteomes" id="UP000886891">
    <property type="component" value="Unassembled WGS sequence"/>
</dbReference>
<dbReference type="AlphaFoldDB" id="A0A9D1SXF6"/>
<evidence type="ECO:0000313" key="15">
    <source>
        <dbReference type="EMBL" id="HIU99816.1"/>
    </source>
</evidence>
<dbReference type="InterPro" id="IPR018212">
    <property type="entry name" value="Na/solute_symporter_CS"/>
</dbReference>
<evidence type="ECO:0000256" key="12">
    <source>
        <dbReference type="ARBA" id="ARBA00033708"/>
    </source>
</evidence>
<feature type="transmembrane region" description="Helical" evidence="14">
    <location>
        <begin position="133"/>
        <end position="154"/>
    </location>
</feature>
<evidence type="ECO:0000256" key="9">
    <source>
        <dbReference type="ARBA" id="ARBA00023065"/>
    </source>
</evidence>
<dbReference type="PANTHER" id="PTHR48086:SF3">
    <property type="entry name" value="SODIUM_PROLINE SYMPORTER"/>
    <property type="match status" value="1"/>
</dbReference>
<proteinExistence type="inferred from homology"/>
<evidence type="ECO:0000256" key="1">
    <source>
        <dbReference type="ARBA" id="ARBA00004651"/>
    </source>
</evidence>
<keyword evidence="4" id="KW-1003">Cell membrane</keyword>
<keyword evidence="3" id="KW-0813">Transport</keyword>
<dbReference type="GO" id="GO:0046942">
    <property type="term" value="P:carboxylic acid transport"/>
    <property type="evidence" value="ECO:0007669"/>
    <property type="project" value="UniProtKB-ARBA"/>
</dbReference>
<comment type="catalytic activity">
    <reaction evidence="12">
        <text>L-proline(in) + Na(+)(in) = L-proline(out) + Na(+)(out)</text>
        <dbReference type="Rhea" id="RHEA:28967"/>
        <dbReference type="ChEBI" id="CHEBI:29101"/>
        <dbReference type="ChEBI" id="CHEBI:60039"/>
    </reaction>
</comment>
<evidence type="ECO:0000256" key="7">
    <source>
        <dbReference type="ARBA" id="ARBA00022989"/>
    </source>
</evidence>
<dbReference type="Pfam" id="PF00474">
    <property type="entry name" value="SSF"/>
    <property type="match status" value="1"/>
</dbReference>
<comment type="subcellular location">
    <subcellularLocation>
        <location evidence="1">Cell membrane</location>
        <topology evidence="1">Multi-pass membrane protein</topology>
    </subcellularLocation>
</comment>
<dbReference type="PROSITE" id="PS00457">
    <property type="entry name" value="NA_SOLUT_SYMP_2"/>
    <property type="match status" value="1"/>
</dbReference>
<feature type="transmembrane region" description="Helical" evidence="14">
    <location>
        <begin position="194"/>
        <end position="212"/>
    </location>
</feature>
<sequence length="521" mass="56192">MVAMLAAVDARWPAFLILAIYIAMMVGIAVFASRRATSLNSFYLNDRGMGGWMSAFSYGTTYFSAVIFVGYAGQFGMSMGLASFWIGVANAAIGSCLAWIVLARRTKAMTRALNTKTMPEFFEKRYGSRHLKLLSSFVIFFFLIPYSTSVYQGLGYIIETVYGIPFVWCVVVMAVVTASYLFVGGYFASSLSDFIQGIIMIFGVGMMLIFMFNSSYVNWGDGVDKLIGMGFGFFPSYDSATGSVIDSPGFNLIVMCLLTSFGIWSLPQSVHKFYAVKNDAAIKKGIVISTLFALIIGGGAYLNGGLAHLFFDTAPNGNNDYVIVTMLQMAGFTPAMFGLIAVLVLSASMSTLSSLSLTGSSAISIDLYHGYINPKADDNRVKWLMRILCLVFIALSAVLAILKIDAIVTLMSLSWGTIAGCFIGPYVYGLYSRKATAAGAYVSIVLGLVVTFVLVLAFGFVGTPDGADFGTVIKKGIARSPLIGVITMATSMIVTPLVSLFTKKPSDQTVNQCFDALRVKD</sequence>
<dbReference type="GO" id="GO:0006814">
    <property type="term" value="P:sodium ion transport"/>
    <property type="evidence" value="ECO:0007669"/>
    <property type="project" value="UniProtKB-KW"/>
</dbReference>
<comment type="caution">
    <text evidence="15">The sequence shown here is derived from an EMBL/GenBank/DDBJ whole genome shotgun (WGS) entry which is preliminary data.</text>
</comment>
<keyword evidence="10 14" id="KW-0472">Membrane</keyword>
<feature type="transmembrane region" description="Helical" evidence="14">
    <location>
        <begin position="12"/>
        <end position="32"/>
    </location>
</feature>
<gene>
    <name evidence="15" type="ORF">IAB14_01720</name>
</gene>
<keyword evidence="6" id="KW-0769">Symport</keyword>
<evidence type="ECO:0000256" key="14">
    <source>
        <dbReference type="SAM" id="Phobius"/>
    </source>
</evidence>
<organism evidence="15 16">
    <name type="scientific">Candidatus Stercoripulliclostridium merdipullorum</name>
    <dbReference type="NCBI Taxonomy" id="2840952"/>
    <lineage>
        <taxon>Bacteria</taxon>
        <taxon>Bacillati</taxon>
        <taxon>Bacillota</taxon>
        <taxon>Clostridia</taxon>
        <taxon>Eubacteriales</taxon>
        <taxon>Candidatus Stercoripulliclostridium</taxon>
    </lineage>
</organism>
<comment type="similarity">
    <text evidence="2 13">Belongs to the sodium:solute symporter (SSF) (TC 2.A.21) family.</text>
</comment>
<feature type="transmembrane region" description="Helical" evidence="14">
    <location>
        <begin position="383"/>
        <end position="402"/>
    </location>
</feature>
<evidence type="ECO:0000256" key="3">
    <source>
        <dbReference type="ARBA" id="ARBA00022448"/>
    </source>
</evidence>
<dbReference type="InterPro" id="IPR001734">
    <property type="entry name" value="Na/solute_symporter"/>
</dbReference>
<evidence type="ECO:0000256" key="11">
    <source>
        <dbReference type="ARBA" id="ARBA00023201"/>
    </source>
</evidence>
<dbReference type="EMBL" id="DVOH01000013">
    <property type="protein sequence ID" value="HIU99816.1"/>
    <property type="molecule type" value="Genomic_DNA"/>
</dbReference>
<keyword evidence="7 14" id="KW-1133">Transmembrane helix</keyword>
<feature type="transmembrane region" description="Helical" evidence="14">
    <location>
        <begin position="286"/>
        <end position="311"/>
    </location>
</feature>
<feature type="transmembrane region" description="Helical" evidence="14">
    <location>
        <begin position="323"/>
        <end position="345"/>
    </location>
</feature>
<dbReference type="InterPro" id="IPR050277">
    <property type="entry name" value="Sodium:Solute_Symporter"/>
</dbReference>
<feature type="transmembrane region" description="Helical" evidence="14">
    <location>
        <begin position="52"/>
        <end position="72"/>
    </location>
</feature>
<feature type="transmembrane region" description="Helical" evidence="14">
    <location>
        <begin position="84"/>
        <end position="102"/>
    </location>
</feature>
<reference evidence="15" key="2">
    <citation type="journal article" date="2021" name="PeerJ">
        <title>Extensive microbial diversity within the chicken gut microbiome revealed by metagenomics and culture.</title>
        <authorList>
            <person name="Gilroy R."/>
            <person name="Ravi A."/>
            <person name="Getino M."/>
            <person name="Pursley I."/>
            <person name="Horton D.L."/>
            <person name="Alikhan N.F."/>
            <person name="Baker D."/>
            <person name="Gharbi K."/>
            <person name="Hall N."/>
            <person name="Watson M."/>
            <person name="Adriaenssens E.M."/>
            <person name="Foster-Nyarko E."/>
            <person name="Jarju S."/>
            <person name="Secka A."/>
            <person name="Antonio M."/>
            <person name="Oren A."/>
            <person name="Chaudhuri R.R."/>
            <person name="La Ragione R."/>
            <person name="Hildebrand F."/>
            <person name="Pallen M.J."/>
        </authorList>
    </citation>
    <scope>NUCLEOTIDE SEQUENCE</scope>
    <source>
        <strain evidence="15">23406</strain>
    </source>
</reference>
<feature type="transmembrane region" description="Helical" evidence="14">
    <location>
        <begin position="249"/>
        <end position="266"/>
    </location>
</feature>
<feature type="transmembrane region" description="Helical" evidence="14">
    <location>
        <begin position="482"/>
        <end position="502"/>
    </location>
</feature>
<dbReference type="PANTHER" id="PTHR48086">
    <property type="entry name" value="SODIUM/PROLINE SYMPORTER-RELATED"/>
    <property type="match status" value="1"/>
</dbReference>
<dbReference type="PROSITE" id="PS50283">
    <property type="entry name" value="NA_SOLUT_SYMP_3"/>
    <property type="match status" value="1"/>
</dbReference>
<dbReference type="Gene3D" id="1.20.1730.10">
    <property type="entry name" value="Sodium/glucose cotransporter"/>
    <property type="match status" value="1"/>
</dbReference>
<name>A0A9D1SXF6_9FIRM</name>
<reference evidence="15" key="1">
    <citation type="submission" date="2020-10" db="EMBL/GenBank/DDBJ databases">
        <authorList>
            <person name="Gilroy R."/>
        </authorList>
    </citation>
    <scope>NUCLEOTIDE SEQUENCE</scope>
    <source>
        <strain evidence="15">23406</strain>
    </source>
</reference>
<evidence type="ECO:0000256" key="8">
    <source>
        <dbReference type="ARBA" id="ARBA00023053"/>
    </source>
</evidence>
<feature type="transmembrane region" description="Helical" evidence="14">
    <location>
        <begin position="160"/>
        <end position="182"/>
    </location>
</feature>
<evidence type="ECO:0000256" key="2">
    <source>
        <dbReference type="ARBA" id="ARBA00006434"/>
    </source>
</evidence>
<dbReference type="GO" id="GO:0015293">
    <property type="term" value="F:symporter activity"/>
    <property type="evidence" value="ECO:0007669"/>
    <property type="project" value="UniProtKB-KW"/>
</dbReference>
<keyword evidence="8" id="KW-0915">Sodium</keyword>
<keyword evidence="5 14" id="KW-0812">Transmembrane</keyword>
<evidence type="ECO:0000256" key="4">
    <source>
        <dbReference type="ARBA" id="ARBA00022475"/>
    </source>
</evidence>
<dbReference type="InterPro" id="IPR038377">
    <property type="entry name" value="Na/Glc_symporter_sf"/>
</dbReference>
<evidence type="ECO:0000313" key="16">
    <source>
        <dbReference type="Proteomes" id="UP000886891"/>
    </source>
</evidence>
<evidence type="ECO:0000256" key="13">
    <source>
        <dbReference type="RuleBase" id="RU362091"/>
    </source>
</evidence>
<dbReference type="GO" id="GO:0005886">
    <property type="term" value="C:plasma membrane"/>
    <property type="evidence" value="ECO:0007669"/>
    <property type="project" value="UniProtKB-SubCell"/>
</dbReference>
<accession>A0A9D1SXF6</accession>
<evidence type="ECO:0000256" key="10">
    <source>
        <dbReference type="ARBA" id="ARBA00023136"/>
    </source>
</evidence>
<keyword evidence="11" id="KW-0739">Sodium transport</keyword>
<evidence type="ECO:0000256" key="6">
    <source>
        <dbReference type="ARBA" id="ARBA00022847"/>
    </source>
</evidence>
<feature type="transmembrane region" description="Helical" evidence="14">
    <location>
        <begin position="440"/>
        <end position="462"/>
    </location>
</feature>
<keyword evidence="9" id="KW-0406">Ion transport</keyword>
<evidence type="ECO:0000256" key="5">
    <source>
        <dbReference type="ARBA" id="ARBA00022692"/>
    </source>
</evidence>